<organism evidence="8 9">
    <name type="scientific">Nepenthes gracilis</name>
    <name type="common">Slender pitcher plant</name>
    <dbReference type="NCBI Taxonomy" id="150966"/>
    <lineage>
        <taxon>Eukaryota</taxon>
        <taxon>Viridiplantae</taxon>
        <taxon>Streptophyta</taxon>
        <taxon>Embryophyta</taxon>
        <taxon>Tracheophyta</taxon>
        <taxon>Spermatophyta</taxon>
        <taxon>Magnoliopsida</taxon>
        <taxon>eudicotyledons</taxon>
        <taxon>Gunneridae</taxon>
        <taxon>Pentapetalae</taxon>
        <taxon>Caryophyllales</taxon>
        <taxon>Nepenthaceae</taxon>
        <taxon>Nepenthes</taxon>
    </lineage>
</organism>
<keyword evidence="2" id="KW-0805">Transcription regulation</keyword>
<keyword evidence="4" id="KW-0804">Transcription</keyword>
<protein>
    <recommendedName>
        <fullName evidence="7">BHLH domain-containing protein</fullName>
    </recommendedName>
</protein>
<dbReference type="InterPro" id="IPR045843">
    <property type="entry name" value="IND-like"/>
</dbReference>
<gene>
    <name evidence="8" type="ORF">Nepgr_019765</name>
</gene>
<proteinExistence type="predicted"/>
<dbReference type="PROSITE" id="PS50888">
    <property type="entry name" value="BHLH"/>
    <property type="match status" value="1"/>
</dbReference>
<dbReference type="SMART" id="SM00353">
    <property type="entry name" value="HLH"/>
    <property type="match status" value="1"/>
</dbReference>
<name>A0AAD3XVD0_NEPGR</name>
<evidence type="ECO:0000313" key="8">
    <source>
        <dbReference type="EMBL" id="GMH17924.1"/>
    </source>
</evidence>
<feature type="region of interest" description="Disordered" evidence="6">
    <location>
        <begin position="219"/>
        <end position="247"/>
    </location>
</feature>
<dbReference type="Gene3D" id="4.10.280.10">
    <property type="entry name" value="Helix-loop-helix DNA-binding domain"/>
    <property type="match status" value="1"/>
</dbReference>
<dbReference type="GO" id="GO:0005634">
    <property type="term" value="C:nucleus"/>
    <property type="evidence" value="ECO:0007669"/>
    <property type="project" value="UniProtKB-SubCell"/>
</dbReference>
<dbReference type="FunFam" id="4.10.280.10:FF:000022">
    <property type="entry name" value="Basic helix-loop-helix transcription factor"/>
    <property type="match status" value="1"/>
</dbReference>
<evidence type="ECO:0000256" key="3">
    <source>
        <dbReference type="ARBA" id="ARBA00023125"/>
    </source>
</evidence>
<dbReference type="EMBL" id="BSYO01000018">
    <property type="protein sequence ID" value="GMH17924.1"/>
    <property type="molecule type" value="Genomic_DNA"/>
</dbReference>
<evidence type="ECO:0000256" key="5">
    <source>
        <dbReference type="ARBA" id="ARBA00023242"/>
    </source>
</evidence>
<keyword evidence="9" id="KW-1185">Reference proteome</keyword>
<feature type="domain" description="BHLH" evidence="7">
    <location>
        <begin position="287"/>
        <end position="336"/>
    </location>
</feature>
<dbReference type="GO" id="GO:0046983">
    <property type="term" value="F:protein dimerization activity"/>
    <property type="evidence" value="ECO:0007669"/>
    <property type="project" value="InterPro"/>
</dbReference>
<dbReference type="GO" id="GO:0000981">
    <property type="term" value="F:DNA-binding transcription factor activity, RNA polymerase II-specific"/>
    <property type="evidence" value="ECO:0007669"/>
    <property type="project" value="TreeGrafter"/>
</dbReference>
<comment type="subcellular location">
    <subcellularLocation>
        <location evidence="1">Nucleus</location>
    </subcellularLocation>
</comment>
<comment type="caution">
    <text evidence="8">The sequence shown here is derived from an EMBL/GenBank/DDBJ whole genome shotgun (WGS) entry which is preliminary data.</text>
</comment>
<dbReference type="PANTHER" id="PTHR16223">
    <property type="entry name" value="TRANSCRIPTION FACTOR BHLH83-RELATED"/>
    <property type="match status" value="1"/>
</dbReference>
<evidence type="ECO:0000256" key="6">
    <source>
        <dbReference type="SAM" id="MobiDB-lite"/>
    </source>
</evidence>
<dbReference type="CDD" id="cd11454">
    <property type="entry name" value="bHLH_AtIND_like"/>
    <property type="match status" value="1"/>
</dbReference>
<dbReference type="PANTHER" id="PTHR16223:SF338">
    <property type="entry name" value="TRANSCRIPTION FACTOR RSL2"/>
    <property type="match status" value="1"/>
</dbReference>
<dbReference type="SUPFAM" id="SSF47459">
    <property type="entry name" value="HLH, helix-loop-helix DNA-binding domain"/>
    <property type="match status" value="1"/>
</dbReference>
<sequence>MELSGTASEGGEWSSFNGVYANVEADFMSQLLPECSLTIELDGGSSLGVATACWDGHESHFNTRGLSSIYSSDCANSKFCCFSQESSFSGVWSIIYPTAGQENYYIRDIHPFLAANNNSMPTDFCMMDEKYTSFIQVFPDRIEGNCCLTHETVSGNMDEAGTNLTNTELADEQHLQLKMVAEMRVMDLATKDKNRDSPNNAKKRSLILDVQKGERNLKWKKNQRLSLGGNDDEDNNGGLNGQSSRSCISEDNSCAPLELNGGATSNMSCKGTTTLSFDVKTRASRGSATDPQSLYARKRRERINERLRILQNLVPNGTKVDISTMLEEAVQYVKFLQLQIKLLSSDDLWMYAPIAYNGMDIGLDMKINAPR</sequence>
<evidence type="ECO:0000259" key="7">
    <source>
        <dbReference type="PROSITE" id="PS50888"/>
    </source>
</evidence>
<evidence type="ECO:0000313" key="9">
    <source>
        <dbReference type="Proteomes" id="UP001279734"/>
    </source>
</evidence>
<dbReference type="InterPro" id="IPR036638">
    <property type="entry name" value="HLH_DNA-bd_sf"/>
</dbReference>
<dbReference type="AlphaFoldDB" id="A0AAD3XVD0"/>
<dbReference type="GO" id="GO:0000978">
    <property type="term" value="F:RNA polymerase II cis-regulatory region sequence-specific DNA binding"/>
    <property type="evidence" value="ECO:0007669"/>
    <property type="project" value="TreeGrafter"/>
</dbReference>
<dbReference type="Proteomes" id="UP001279734">
    <property type="component" value="Unassembled WGS sequence"/>
</dbReference>
<dbReference type="Pfam" id="PF00010">
    <property type="entry name" value="HLH"/>
    <property type="match status" value="1"/>
</dbReference>
<dbReference type="InterPro" id="IPR011598">
    <property type="entry name" value="bHLH_dom"/>
</dbReference>
<accession>A0AAD3XVD0</accession>
<evidence type="ECO:0000256" key="1">
    <source>
        <dbReference type="ARBA" id="ARBA00004123"/>
    </source>
</evidence>
<keyword evidence="3" id="KW-0238">DNA-binding</keyword>
<dbReference type="GO" id="GO:0048766">
    <property type="term" value="P:root hair initiation"/>
    <property type="evidence" value="ECO:0007669"/>
    <property type="project" value="UniProtKB-ARBA"/>
</dbReference>
<evidence type="ECO:0000256" key="4">
    <source>
        <dbReference type="ARBA" id="ARBA00023163"/>
    </source>
</evidence>
<keyword evidence="5" id="KW-0539">Nucleus</keyword>
<reference evidence="8" key="1">
    <citation type="submission" date="2023-05" db="EMBL/GenBank/DDBJ databases">
        <title>Nepenthes gracilis genome sequencing.</title>
        <authorList>
            <person name="Fukushima K."/>
        </authorList>
    </citation>
    <scope>NUCLEOTIDE SEQUENCE</scope>
    <source>
        <strain evidence="8">SING2019-196</strain>
    </source>
</reference>
<evidence type="ECO:0000256" key="2">
    <source>
        <dbReference type="ARBA" id="ARBA00023015"/>
    </source>
</evidence>